<dbReference type="SUPFAM" id="SSF51445">
    <property type="entry name" value="(Trans)glycosidases"/>
    <property type="match status" value="1"/>
</dbReference>
<reference evidence="4" key="2">
    <citation type="submission" date="2015-01" db="EMBL/GenBank/DDBJ databases">
        <title>Evolutionary Origins and Diversification of the Mycorrhizal Mutualists.</title>
        <authorList>
            <consortium name="DOE Joint Genome Institute"/>
            <consortium name="Mycorrhizal Genomics Consortium"/>
            <person name="Kohler A."/>
            <person name="Kuo A."/>
            <person name="Nagy L.G."/>
            <person name="Floudas D."/>
            <person name="Copeland A."/>
            <person name="Barry K.W."/>
            <person name="Cichocki N."/>
            <person name="Veneault-Fourrey C."/>
            <person name="LaButti K."/>
            <person name="Lindquist E.A."/>
            <person name="Lipzen A."/>
            <person name="Lundell T."/>
            <person name="Morin E."/>
            <person name="Murat C."/>
            <person name="Riley R."/>
            <person name="Ohm R."/>
            <person name="Sun H."/>
            <person name="Tunlid A."/>
            <person name="Henrissat B."/>
            <person name="Grigoriev I.V."/>
            <person name="Hibbett D.S."/>
            <person name="Martin F."/>
        </authorList>
    </citation>
    <scope>NUCLEOTIDE SEQUENCE [LARGE SCALE GENOMIC DNA]</scope>
    <source>
        <strain evidence="4">ATCC 200175</strain>
    </source>
</reference>
<evidence type="ECO:0000259" key="2">
    <source>
        <dbReference type="PROSITE" id="PS51910"/>
    </source>
</evidence>
<dbReference type="SUPFAM" id="SSF54556">
    <property type="entry name" value="Chitinase insertion domain"/>
    <property type="match status" value="1"/>
</dbReference>
<dbReference type="Gene3D" id="3.20.20.80">
    <property type="entry name" value="Glycosidases"/>
    <property type="match status" value="1"/>
</dbReference>
<dbReference type="InterPro" id="IPR029070">
    <property type="entry name" value="Chitinase_insertion_sf"/>
</dbReference>
<dbReference type="EMBL" id="KN819646">
    <property type="protein sequence ID" value="KIJ08331.1"/>
    <property type="molecule type" value="Genomic_DNA"/>
</dbReference>
<dbReference type="GO" id="GO:0004568">
    <property type="term" value="F:chitinase activity"/>
    <property type="evidence" value="ECO:0007669"/>
    <property type="project" value="TreeGrafter"/>
</dbReference>
<dbReference type="AlphaFoldDB" id="A0A0C9TLV8"/>
<evidence type="ECO:0000313" key="3">
    <source>
        <dbReference type="EMBL" id="KIJ08331.1"/>
    </source>
</evidence>
<keyword evidence="1" id="KW-0732">Signal</keyword>
<organism evidence="3 4">
    <name type="scientific">Paxillus involutus ATCC 200175</name>
    <dbReference type="NCBI Taxonomy" id="664439"/>
    <lineage>
        <taxon>Eukaryota</taxon>
        <taxon>Fungi</taxon>
        <taxon>Dikarya</taxon>
        <taxon>Basidiomycota</taxon>
        <taxon>Agaricomycotina</taxon>
        <taxon>Agaricomycetes</taxon>
        <taxon>Agaricomycetidae</taxon>
        <taxon>Boletales</taxon>
        <taxon>Paxilineae</taxon>
        <taxon>Paxillaceae</taxon>
        <taxon>Paxillus</taxon>
    </lineage>
</organism>
<dbReference type="InterPro" id="IPR050314">
    <property type="entry name" value="Glycosyl_Hydrlase_18"/>
</dbReference>
<dbReference type="HOGENOM" id="CLU_002833_6_1_1"/>
<feature type="domain" description="GH18" evidence="2">
    <location>
        <begin position="37"/>
        <end position="424"/>
    </location>
</feature>
<feature type="signal peptide" evidence="1">
    <location>
        <begin position="1"/>
        <end position="21"/>
    </location>
</feature>
<dbReference type="PANTHER" id="PTHR11177:SF392">
    <property type="entry name" value="HAP41P"/>
    <property type="match status" value="1"/>
</dbReference>
<proteinExistence type="predicted"/>
<reference evidence="3 4" key="1">
    <citation type="submission" date="2014-06" db="EMBL/GenBank/DDBJ databases">
        <authorList>
            <consortium name="DOE Joint Genome Institute"/>
            <person name="Kuo A."/>
            <person name="Kohler A."/>
            <person name="Nagy L.G."/>
            <person name="Floudas D."/>
            <person name="Copeland A."/>
            <person name="Barry K.W."/>
            <person name="Cichocki N."/>
            <person name="Veneault-Fourrey C."/>
            <person name="LaButti K."/>
            <person name="Lindquist E.A."/>
            <person name="Lipzen A."/>
            <person name="Lundell T."/>
            <person name="Morin E."/>
            <person name="Murat C."/>
            <person name="Sun H."/>
            <person name="Tunlid A."/>
            <person name="Henrissat B."/>
            <person name="Grigoriev I.V."/>
            <person name="Hibbett D.S."/>
            <person name="Martin F."/>
            <person name="Nordberg H.P."/>
            <person name="Cantor M.N."/>
            <person name="Hua S.X."/>
        </authorList>
    </citation>
    <scope>NUCLEOTIDE SEQUENCE [LARGE SCALE GENOMIC DNA]</scope>
    <source>
        <strain evidence="3 4">ATCC 200175</strain>
    </source>
</reference>
<dbReference type="Proteomes" id="UP000053647">
    <property type="component" value="Unassembled WGS sequence"/>
</dbReference>
<dbReference type="Gene3D" id="3.10.50.10">
    <property type="match status" value="1"/>
</dbReference>
<evidence type="ECO:0000256" key="1">
    <source>
        <dbReference type="SAM" id="SignalP"/>
    </source>
</evidence>
<dbReference type="Pfam" id="PF00704">
    <property type="entry name" value="Glyco_hydro_18"/>
    <property type="match status" value="1"/>
</dbReference>
<sequence length="424" mass="46060">MLYVLTFPLLALSFALPQASAQLGRTHHHRPATPRNQPVAAAWYAGEHATEGFPLSHVHWDKYNTLIYSYLETTPSVHDLTLDGSNPSVFPQFVSEAHKHGVAAHVAVGGWPGSRWFSSNVATAENRIAFVKTVTDFAQQYDIDGVEFDWLYPNNPGIGCNTMGANDTQNFLSFLQELRKDPVGANLTVSAATYVLPFNDATGSPSTDLTGFAEVFDYITIINYDNFGSWSPTVGPSAALNDTCAPPDDQVGSAVSSVKAWTAAGIPLNKIVLGVPSYGHSYPVSPSDAFVNGSKKELAAYPKFNVSKQTVGDAWDDTGSVDICGVYEGPGGYWEFWGLVDGGFLTSKGDPAPGLYYHYDPCSQTPYLYNETSQVMINFDNADSFAAKGRYIRETGLRGFTMWEAGGDYDDILVDSIRRAAGFD</sequence>
<accession>A0A0C9TLV8</accession>
<feature type="chain" id="PRO_5002213833" evidence="1">
    <location>
        <begin position="22"/>
        <end position="424"/>
    </location>
</feature>
<protein>
    <submittedName>
        <fullName evidence="3">Chitinase</fullName>
    </submittedName>
</protein>
<dbReference type="GO" id="GO:0005975">
    <property type="term" value="P:carbohydrate metabolic process"/>
    <property type="evidence" value="ECO:0007669"/>
    <property type="project" value="InterPro"/>
</dbReference>
<evidence type="ECO:0000313" key="4">
    <source>
        <dbReference type="Proteomes" id="UP000053647"/>
    </source>
</evidence>
<dbReference type="InterPro" id="IPR011583">
    <property type="entry name" value="Chitinase_II/V-like_cat"/>
</dbReference>
<dbReference type="InterPro" id="IPR001223">
    <property type="entry name" value="Glyco_hydro18_cat"/>
</dbReference>
<dbReference type="PROSITE" id="PS51910">
    <property type="entry name" value="GH18_2"/>
    <property type="match status" value="1"/>
</dbReference>
<keyword evidence="4" id="KW-1185">Reference proteome</keyword>
<dbReference type="GO" id="GO:0006032">
    <property type="term" value="P:chitin catabolic process"/>
    <property type="evidence" value="ECO:0007669"/>
    <property type="project" value="TreeGrafter"/>
</dbReference>
<dbReference type="SMART" id="SM00636">
    <property type="entry name" value="Glyco_18"/>
    <property type="match status" value="1"/>
</dbReference>
<dbReference type="GO" id="GO:0008061">
    <property type="term" value="F:chitin binding"/>
    <property type="evidence" value="ECO:0007669"/>
    <property type="project" value="InterPro"/>
</dbReference>
<dbReference type="PANTHER" id="PTHR11177">
    <property type="entry name" value="CHITINASE"/>
    <property type="match status" value="1"/>
</dbReference>
<name>A0A0C9TLV8_PAXIN</name>
<gene>
    <name evidence="3" type="ORF">PAXINDRAFT_18522</name>
</gene>
<dbReference type="GO" id="GO:0005576">
    <property type="term" value="C:extracellular region"/>
    <property type="evidence" value="ECO:0007669"/>
    <property type="project" value="TreeGrafter"/>
</dbReference>
<dbReference type="InterPro" id="IPR017853">
    <property type="entry name" value="GH"/>
</dbReference>
<dbReference type="OrthoDB" id="76388at2759"/>
<dbReference type="SMR" id="A0A0C9TLV8"/>